<dbReference type="Gene3D" id="3.30.700.10">
    <property type="entry name" value="Glycoprotein, Type 4 Pilin"/>
    <property type="match status" value="1"/>
</dbReference>
<evidence type="ECO:0000313" key="3">
    <source>
        <dbReference type="Proteomes" id="UP000315724"/>
    </source>
</evidence>
<proteinExistence type="predicted"/>
<keyword evidence="3" id="KW-1185">Reference proteome</keyword>
<gene>
    <name evidence="2" type="ORF">Mal48_34900</name>
</gene>
<dbReference type="Proteomes" id="UP000315724">
    <property type="component" value="Chromosome"/>
</dbReference>
<dbReference type="AlphaFoldDB" id="A0A517QRI0"/>
<dbReference type="RefSeq" id="WP_231739632.1">
    <property type="nucleotide sequence ID" value="NZ_CP036267.1"/>
</dbReference>
<evidence type="ECO:0000259" key="1">
    <source>
        <dbReference type="Pfam" id="PF07596"/>
    </source>
</evidence>
<dbReference type="NCBIfam" id="TIGR04294">
    <property type="entry name" value="pre_pil_HX9DG"/>
    <property type="match status" value="1"/>
</dbReference>
<dbReference type="PANTHER" id="PTHR30093:SF2">
    <property type="entry name" value="TYPE II SECRETION SYSTEM PROTEIN H"/>
    <property type="match status" value="1"/>
</dbReference>
<reference evidence="2 3" key="1">
    <citation type="submission" date="2019-02" db="EMBL/GenBank/DDBJ databases">
        <title>Deep-cultivation of Planctomycetes and their phenomic and genomic characterization uncovers novel biology.</title>
        <authorList>
            <person name="Wiegand S."/>
            <person name="Jogler M."/>
            <person name="Boedeker C."/>
            <person name="Pinto D."/>
            <person name="Vollmers J."/>
            <person name="Rivas-Marin E."/>
            <person name="Kohn T."/>
            <person name="Peeters S.H."/>
            <person name="Heuer A."/>
            <person name="Rast P."/>
            <person name="Oberbeckmann S."/>
            <person name="Bunk B."/>
            <person name="Jeske O."/>
            <person name="Meyerdierks A."/>
            <person name="Storesund J.E."/>
            <person name="Kallscheuer N."/>
            <person name="Luecker S."/>
            <person name="Lage O.M."/>
            <person name="Pohl T."/>
            <person name="Merkel B.J."/>
            <person name="Hornburger P."/>
            <person name="Mueller R.-W."/>
            <person name="Bruemmer F."/>
            <person name="Labrenz M."/>
            <person name="Spormann A.M."/>
            <person name="Op den Camp H."/>
            <person name="Overmann J."/>
            <person name="Amann R."/>
            <person name="Jetten M.S.M."/>
            <person name="Mascher T."/>
            <person name="Medema M.H."/>
            <person name="Devos D.P."/>
            <person name="Kaster A.-K."/>
            <person name="Ovreas L."/>
            <person name="Rohde M."/>
            <person name="Galperin M.Y."/>
            <person name="Jogler C."/>
        </authorList>
    </citation>
    <scope>NUCLEOTIDE SEQUENCE [LARGE SCALE GENOMIC DNA]</scope>
    <source>
        <strain evidence="2 3">Mal48</strain>
    </source>
</reference>
<dbReference type="InterPro" id="IPR011453">
    <property type="entry name" value="DUF1559"/>
</dbReference>
<dbReference type="EMBL" id="CP036267">
    <property type="protein sequence ID" value="QDT34230.1"/>
    <property type="molecule type" value="Genomic_DNA"/>
</dbReference>
<feature type="domain" description="DUF1559" evidence="1">
    <location>
        <begin position="607"/>
        <end position="768"/>
    </location>
</feature>
<organism evidence="2 3">
    <name type="scientific">Thalassoglobus polymorphus</name>
    <dbReference type="NCBI Taxonomy" id="2527994"/>
    <lineage>
        <taxon>Bacteria</taxon>
        <taxon>Pseudomonadati</taxon>
        <taxon>Planctomycetota</taxon>
        <taxon>Planctomycetia</taxon>
        <taxon>Planctomycetales</taxon>
        <taxon>Planctomycetaceae</taxon>
        <taxon>Thalassoglobus</taxon>
    </lineage>
</organism>
<sequence>MALRKRTKMTGLSIAALAVVSIAGWTYAQRGPDSVAPEKLLPARSIIYGKSNGSLLTEKAFKETASYQALYESGLVKAIEDAFDSMPNDIPNADQIEDAMTHVEKNGMSIAISDGMGMQPWGIIVVHDAVGGVDFIKEMLKQVPDLPAEIQDVNRNGRTISMTMIPKTPVEVGFWEEQGHLVIAVGIDAIRSAIAVADGDQPNLTSSPLYKKYLAEDPDFTVKSIGWFDFGSLQKMYGQMPVPLPNRQQVTIDEILDATGLDTLDHVAAYSGYKGEANWTEQIVSTSGKTTGLMDLLMQESITFEDLPPVPVGQSSLIASSFDWAKAYDTLWSVVENLSQYGPPDALDNVDEFLRDFERELGFQPIELFTTLGNVHCVYTDKHQGMFGLGGAVVISVKDADRLRNLLGRIYETAEAESRGDFLVQNVEKHGRTVDLLRFPEAPFFSPAICVDDDWLIMGLVPQAVEGCLMRLDGKLPSWKPTDAYAAALAEMPKEFTSITIVDPTQTYEFLLGFAPMLVGGLELAMKESRNFPEDFEFPLSPADLPPNEVVTSHLFPNVMMTTVEEDGLHSYARQSMPGIPFLGGSDGTTMVATSAVLVALLLPAVQQAREAARRTQSKNNLKQLGLALHNYYDLYNHFPHGTVPNDDLEPEDRLSWIVSVLPFIEEAALYKQFDLKSGWESEKNVRNAEMVIPTLNHPSEPVNRVKGYGATSYVGVAGVGPKGPTLPVNDPKAGMFGYNRRTRIQDVTDGLSNTLAIGETNDPQPWAAGGKGTIRPLDKQPYINGGNAFGSKSAGGAQFLLGDGSVRFISENIDPGVMEALSTIQGRERLGEF</sequence>
<evidence type="ECO:0000313" key="2">
    <source>
        <dbReference type="EMBL" id="QDT34230.1"/>
    </source>
</evidence>
<dbReference type="PANTHER" id="PTHR30093">
    <property type="entry name" value="GENERAL SECRETION PATHWAY PROTEIN G"/>
    <property type="match status" value="1"/>
</dbReference>
<dbReference type="KEGG" id="tpol:Mal48_34900"/>
<accession>A0A517QRI0</accession>
<name>A0A517QRI0_9PLAN</name>
<dbReference type="Pfam" id="PF07596">
    <property type="entry name" value="SBP_bac_10"/>
    <property type="match status" value="1"/>
</dbReference>
<protein>
    <recommendedName>
        <fullName evidence="1">DUF1559 domain-containing protein</fullName>
    </recommendedName>
</protein>
<dbReference type="InterPro" id="IPR027558">
    <property type="entry name" value="Pre_pil_HX9DG_C"/>
</dbReference>
<dbReference type="InterPro" id="IPR045584">
    <property type="entry name" value="Pilin-like"/>
</dbReference>
<dbReference type="SUPFAM" id="SSF54523">
    <property type="entry name" value="Pili subunits"/>
    <property type="match status" value="1"/>
</dbReference>